<dbReference type="AlphaFoldDB" id="C4LJS8"/>
<dbReference type="PANTHER" id="PTHR24094">
    <property type="entry name" value="SECRETED PROTEIN"/>
    <property type="match status" value="1"/>
</dbReference>
<sequence length="347" mass="36893">MKDDPGNRVSIVFPRHPYPNSSSNFVCMMSFMRTTRAHCSSHHGPLFSHYSLSALVGIFLSLGLVMPLSGCGDIATQGNNGSSSASSPANNDAASANDGTGPNDNGSADDGSSPADSPDQGANEPPATDAAFPGSPRAEHIGQLSKQESTDALTALNVPFPTGDIHALLAALPESPRRGGAERYQRKNFGPAWADVDRNGCDTRNDILHRDLTDITTKPPQGCVVLTGELHDPYTGNTIDFHRGKKTSQAVQIDHVVALSNAWASGAYALPYAARTALANDPLNLLAVDGPTNNAKSDKDAAEWMPPNTAYRCGYADRQVRVKSKYHLRVTRQEKEALTAVLNQCAA</sequence>
<proteinExistence type="predicted"/>
<dbReference type="STRING" id="645127.ckrop_1341"/>
<dbReference type="EMBL" id="CP001620">
    <property type="protein sequence ID" value="ACR18083.1"/>
    <property type="molecule type" value="Genomic_DNA"/>
</dbReference>
<feature type="compositionally biased region" description="Low complexity" evidence="1">
    <location>
        <begin position="79"/>
        <end position="119"/>
    </location>
</feature>
<dbReference type="Pfam" id="PF07510">
    <property type="entry name" value="GmrSD_C"/>
    <property type="match status" value="1"/>
</dbReference>
<keyword evidence="4" id="KW-1185">Reference proteome</keyword>
<evidence type="ECO:0000313" key="3">
    <source>
        <dbReference type="EMBL" id="ACR18083.1"/>
    </source>
</evidence>
<evidence type="ECO:0000259" key="2">
    <source>
        <dbReference type="Pfam" id="PF07510"/>
    </source>
</evidence>
<feature type="region of interest" description="Disordered" evidence="1">
    <location>
        <begin position="79"/>
        <end position="137"/>
    </location>
</feature>
<gene>
    <name evidence="3" type="ordered locus">ckrop_1341</name>
</gene>
<accession>C4LJS8</accession>
<dbReference type="InterPro" id="IPR011089">
    <property type="entry name" value="GmrSD_C"/>
</dbReference>
<protein>
    <recommendedName>
        <fullName evidence="2">GmrSD restriction endonucleases C-terminal domain-containing protein</fullName>
    </recommendedName>
</protein>
<feature type="domain" description="GmrSD restriction endonucleases C-terminal" evidence="2">
    <location>
        <begin position="202"/>
        <end position="340"/>
    </location>
</feature>
<reference evidence="3 4" key="1">
    <citation type="journal article" date="2008" name="J. Biotechnol.">
        <title>Ultrafast pyrosequencing of Corynebacterium kroppenstedtii DSM44385 revealed insights into the physiology of a lipophilic corynebacterium that lacks mycolic acids.</title>
        <authorList>
            <person name="Tauch A."/>
            <person name="Schneider J."/>
            <person name="Szczepanowski R."/>
            <person name="Tilker A."/>
            <person name="Viehoever P."/>
            <person name="Gartemann K.-H."/>
            <person name="Arnold W."/>
            <person name="Blom J."/>
            <person name="Brinkrolf K."/>
            <person name="Brune I."/>
            <person name="Goetker S."/>
            <person name="Weisshaar B."/>
            <person name="Goesmann A."/>
            <person name="Droege M."/>
            <person name="Puehler A."/>
        </authorList>
    </citation>
    <scope>NUCLEOTIDE SEQUENCE [LARGE SCALE GENOMIC DNA]</scope>
    <source>
        <strain evidence="4">DSM 44385 / JCM 11950 / CIP 105744 / CCUG 35717</strain>
    </source>
</reference>
<organism evidence="3 4">
    <name type="scientific">Corynebacterium kroppenstedtii (strain DSM 44385 / JCM 11950 / CIP 105744 / CCUG 35717)</name>
    <dbReference type="NCBI Taxonomy" id="645127"/>
    <lineage>
        <taxon>Bacteria</taxon>
        <taxon>Bacillati</taxon>
        <taxon>Actinomycetota</taxon>
        <taxon>Actinomycetes</taxon>
        <taxon>Mycobacteriales</taxon>
        <taxon>Corynebacteriaceae</taxon>
        <taxon>Corynebacterium</taxon>
    </lineage>
</organism>
<dbReference type="KEGG" id="ckp:ckrop_1341"/>
<name>C4LJS8_CORK4</name>
<dbReference type="Proteomes" id="UP000001473">
    <property type="component" value="Chromosome"/>
</dbReference>
<dbReference type="eggNOG" id="COG2356">
    <property type="taxonomic scope" value="Bacteria"/>
</dbReference>
<evidence type="ECO:0000313" key="4">
    <source>
        <dbReference type="Proteomes" id="UP000001473"/>
    </source>
</evidence>
<evidence type="ECO:0000256" key="1">
    <source>
        <dbReference type="SAM" id="MobiDB-lite"/>
    </source>
</evidence>
<dbReference type="HOGENOM" id="CLU_043034_0_1_11"/>
<dbReference type="PANTHER" id="PTHR24094:SF15">
    <property type="entry name" value="AMP-DEPENDENT SYNTHETASE_LIGASE DOMAIN-CONTAINING PROTEIN-RELATED"/>
    <property type="match status" value="1"/>
</dbReference>